<gene>
    <name evidence="4" type="ORF">G2W53_020448</name>
</gene>
<evidence type="ECO:0000313" key="4">
    <source>
        <dbReference type="EMBL" id="KAF7829284.1"/>
    </source>
</evidence>
<dbReference type="PANTHER" id="PTHR48045">
    <property type="entry name" value="UDP-GLYCOSYLTRANSFERASE 72B1"/>
    <property type="match status" value="1"/>
</dbReference>
<dbReference type="FunFam" id="3.40.50.2000:FF:000037">
    <property type="entry name" value="Glycosyltransferase"/>
    <property type="match status" value="1"/>
</dbReference>
<evidence type="ECO:0000256" key="2">
    <source>
        <dbReference type="ARBA" id="ARBA00022676"/>
    </source>
</evidence>
<dbReference type="InterPro" id="IPR002213">
    <property type="entry name" value="UDP_glucos_trans"/>
</dbReference>
<proteinExistence type="inferred from homology"/>
<sequence length="472" mass="53998">MSRDNEKLHIVMFPWLAFGHIIPNLELAKLIAQKGHLVTFISTPRNIDRLPNLPPNRNITFFKLPLPKLHNDLPQNAEATTDVPYDVVQHLKSACDALQQPITRFLQSSKPDWIFYDFVPYWLGSIASQLGIKSAYFSIFTASLLGYLGPSPVLMGEDPVRTHPLHYTVSPDWVPFPSTVAWRYFEIMKISDGITHNHSGVSDMYRFGASIRNCDIVAVRSCSEFEPEWLQLLEQIHGKPILPVGQLPSSKNEDENENEMWQWMKEWLDKKEKGTVVYVAFGSEAKPSQDEVDEIAVGLEKSELPFLWVLRTQRGPTDPEVLRLPKGFEERTEGRGLVCTRWAPQLKILGHESVGGFLSHSGWTSVVEAIQEEKPLVLLTFLADQGINARVLEEKKLGYLIPRDERDGWFSSESVADSLRLVMLKDEGRIYREKVKEMKDLFVNKERQEGYINNLLDYLKAHTKIQRGSQDE</sequence>
<dbReference type="PANTHER" id="PTHR48045:SF20">
    <property type="entry name" value="UDP-RHAMNOSE:RHAMNOSYLTRANSFERASE 1"/>
    <property type="match status" value="1"/>
</dbReference>
<organism evidence="4 5">
    <name type="scientific">Senna tora</name>
    <dbReference type="NCBI Taxonomy" id="362788"/>
    <lineage>
        <taxon>Eukaryota</taxon>
        <taxon>Viridiplantae</taxon>
        <taxon>Streptophyta</taxon>
        <taxon>Embryophyta</taxon>
        <taxon>Tracheophyta</taxon>
        <taxon>Spermatophyta</taxon>
        <taxon>Magnoliopsida</taxon>
        <taxon>eudicotyledons</taxon>
        <taxon>Gunneridae</taxon>
        <taxon>Pentapetalae</taxon>
        <taxon>rosids</taxon>
        <taxon>fabids</taxon>
        <taxon>Fabales</taxon>
        <taxon>Fabaceae</taxon>
        <taxon>Caesalpinioideae</taxon>
        <taxon>Cassia clade</taxon>
        <taxon>Senna</taxon>
    </lineage>
</organism>
<dbReference type="FunFam" id="3.40.50.2000:FF:000088">
    <property type="entry name" value="Glycosyltransferase"/>
    <property type="match status" value="1"/>
</dbReference>
<reference evidence="4" key="1">
    <citation type="submission" date="2020-09" db="EMBL/GenBank/DDBJ databases">
        <title>Genome-Enabled Discovery of Anthraquinone Biosynthesis in Senna tora.</title>
        <authorList>
            <person name="Kang S.-H."/>
            <person name="Pandey R.P."/>
            <person name="Lee C.-M."/>
            <person name="Sim J.-S."/>
            <person name="Jeong J.-T."/>
            <person name="Choi B.-S."/>
            <person name="Jung M."/>
            <person name="Ginzburg D."/>
            <person name="Zhao K."/>
            <person name="Won S.Y."/>
            <person name="Oh T.-J."/>
            <person name="Yu Y."/>
            <person name="Kim N.-H."/>
            <person name="Lee O.R."/>
            <person name="Lee T.-H."/>
            <person name="Bashyal P."/>
            <person name="Kim T.-S."/>
            <person name="Lee W.-H."/>
            <person name="Kawkins C."/>
            <person name="Kim C.-K."/>
            <person name="Kim J.S."/>
            <person name="Ahn B.O."/>
            <person name="Rhee S.Y."/>
            <person name="Sohng J.K."/>
        </authorList>
    </citation>
    <scope>NUCLEOTIDE SEQUENCE</scope>
    <source>
        <tissue evidence="4">Leaf</tissue>
    </source>
</reference>
<comment type="caution">
    <text evidence="4">The sequence shown here is derived from an EMBL/GenBank/DDBJ whole genome shotgun (WGS) entry which is preliminary data.</text>
</comment>
<evidence type="ECO:0000313" key="5">
    <source>
        <dbReference type="Proteomes" id="UP000634136"/>
    </source>
</evidence>
<dbReference type="SUPFAM" id="SSF53756">
    <property type="entry name" value="UDP-Glycosyltransferase/glycogen phosphorylase"/>
    <property type="match status" value="1"/>
</dbReference>
<dbReference type="Proteomes" id="UP000634136">
    <property type="component" value="Unassembled WGS sequence"/>
</dbReference>
<evidence type="ECO:0000256" key="3">
    <source>
        <dbReference type="ARBA" id="ARBA00022679"/>
    </source>
</evidence>
<keyword evidence="5" id="KW-1185">Reference proteome</keyword>
<name>A0A834TWL1_9FABA</name>
<keyword evidence="2" id="KW-0328">Glycosyltransferase</keyword>
<dbReference type="CDD" id="cd03784">
    <property type="entry name" value="GT1_Gtf-like"/>
    <property type="match status" value="1"/>
</dbReference>
<evidence type="ECO:0000256" key="1">
    <source>
        <dbReference type="ARBA" id="ARBA00009995"/>
    </source>
</evidence>
<dbReference type="GO" id="GO:0008194">
    <property type="term" value="F:UDP-glycosyltransferase activity"/>
    <property type="evidence" value="ECO:0007669"/>
    <property type="project" value="InterPro"/>
</dbReference>
<dbReference type="OrthoDB" id="5835829at2759"/>
<dbReference type="Gene3D" id="3.40.50.2000">
    <property type="entry name" value="Glycogen Phosphorylase B"/>
    <property type="match status" value="2"/>
</dbReference>
<keyword evidence="3 4" id="KW-0808">Transferase</keyword>
<dbReference type="AlphaFoldDB" id="A0A834TWL1"/>
<accession>A0A834TWL1</accession>
<dbReference type="EMBL" id="JAAIUW010000006">
    <property type="protein sequence ID" value="KAF7829284.1"/>
    <property type="molecule type" value="Genomic_DNA"/>
</dbReference>
<protein>
    <submittedName>
        <fullName evidence="4">UDP-glycosyltransferase 91A1-like</fullName>
    </submittedName>
</protein>
<dbReference type="Pfam" id="PF00201">
    <property type="entry name" value="UDPGT"/>
    <property type="match status" value="1"/>
</dbReference>
<comment type="similarity">
    <text evidence="1">Belongs to the UDP-glycosyltransferase family.</text>
</comment>